<dbReference type="EMBL" id="OU466862">
    <property type="protein sequence ID" value="CAH2072149.1"/>
    <property type="molecule type" value="Genomic_DNA"/>
</dbReference>
<dbReference type="InterPro" id="IPR050232">
    <property type="entry name" value="FBL13/AtMIF1-like"/>
</dbReference>
<dbReference type="InterPro" id="IPR006566">
    <property type="entry name" value="FBD"/>
</dbReference>
<dbReference type="PANTHER" id="PTHR31900:SF33">
    <property type="entry name" value="PROTEIN WITH RNI-LIKE_FBD-LIKE DOMAIN"/>
    <property type="match status" value="1"/>
</dbReference>
<proteinExistence type="predicted"/>
<dbReference type="AlphaFoldDB" id="A0AAU9SPR6"/>
<organism evidence="2 3">
    <name type="scientific">Thlaspi arvense</name>
    <name type="common">Field penny-cress</name>
    <dbReference type="NCBI Taxonomy" id="13288"/>
    <lineage>
        <taxon>Eukaryota</taxon>
        <taxon>Viridiplantae</taxon>
        <taxon>Streptophyta</taxon>
        <taxon>Embryophyta</taxon>
        <taxon>Tracheophyta</taxon>
        <taxon>Spermatophyta</taxon>
        <taxon>Magnoliopsida</taxon>
        <taxon>eudicotyledons</taxon>
        <taxon>Gunneridae</taxon>
        <taxon>Pentapetalae</taxon>
        <taxon>rosids</taxon>
        <taxon>malvids</taxon>
        <taxon>Brassicales</taxon>
        <taxon>Brassicaceae</taxon>
        <taxon>Thlaspideae</taxon>
        <taxon>Thlaspi</taxon>
    </lineage>
</organism>
<dbReference type="PANTHER" id="PTHR31900">
    <property type="entry name" value="F-BOX/RNI SUPERFAMILY PROTEIN-RELATED"/>
    <property type="match status" value="1"/>
</dbReference>
<evidence type="ECO:0000313" key="2">
    <source>
        <dbReference type="EMBL" id="CAH2072149.1"/>
    </source>
</evidence>
<sequence length="203" mass="23595">MKIICLCLKYEPLPKFPYMIRFHAVFCNSDLKELPSFLESCPNLKSLVLELEEYKKNEPLVFSSSSVPECLRSSLEYVELKTPISGARAEMKLVKYFLENSAVLKKFKVCLGYRRMNQESTIFMELLRLKRCSASCELVVELEETCPILSFFFPEAKMPKCWQNRASSMLRPNCGTGIEMKLIEYLLENSVVLEKFPLRLDWS</sequence>
<keyword evidence="3" id="KW-1185">Reference proteome</keyword>
<name>A0AAU9SPR6_THLAR</name>
<accession>A0AAU9SPR6</accession>
<evidence type="ECO:0000313" key="3">
    <source>
        <dbReference type="Proteomes" id="UP000836841"/>
    </source>
</evidence>
<evidence type="ECO:0000259" key="1">
    <source>
        <dbReference type="SMART" id="SM00579"/>
    </source>
</evidence>
<protein>
    <recommendedName>
        <fullName evidence="1">FBD domain-containing protein</fullName>
    </recommendedName>
</protein>
<dbReference type="Pfam" id="PF08387">
    <property type="entry name" value="FBD"/>
    <property type="match status" value="1"/>
</dbReference>
<dbReference type="SMART" id="SM00579">
    <property type="entry name" value="FBD"/>
    <property type="match status" value="1"/>
</dbReference>
<dbReference type="Proteomes" id="UP000836841">
    <property type="component" value="Chromosome 6"/>
</dbReference>
<feature type="domain" description="FBD" evidence="1">
    <location>
        <begin position="69"/>
        <end position="141"/>
    </location>
</feature>
<gene>
    <name evidence="2" type="ORF">TAV2_LOCUS20125</name>
</gene>
<reference evidence="2 3" key="1">
    <citation type="submission" date="2022-03" db="EMBL/GenBank/DDBJ databases">
        <authorList>
            <person name="Nunn A."/>
            <person name="Chopra R."/>
            <person name="Nunn A."/>
            <person name="Contreras Garrido A."/>
        </authorList>
    </citation>
    <scope>NUCLEOTIDE SEQUENCE [LARGE SCALE GENOMIC DNA]</scope>
</reference>